<dbReference type="Gene3D" id="1.20.120.790">
    <property type="entry name" value="Heat shock protein 90, C-terminal domain"/>
    <property type="match status" value="1"/>
</dbReference>
<gene>
    <name evidence="10" type="primary">htpG</name>
    <name evidence="13" type="ORF">B3C1_16405</name>
</gene>
<keyword evidence="4 10" id="KW-0547">Nucleotide-binding</keyword>
<feature type="binding site" evidence="11">
    <location>
        <position position="332"/>
    </location>
    <ligand>
        <name>ATP</name>
        <dbReference type="ChEBI" id="CHEBI:30616"/>
    </ligand>
</feature>
<proteinExistence type="inferred from homology"/>
<evidence type="ECO:0000256" key="11">
    <source>
        <dbReference type="PIRSR" id="PIRSR002583-1"/>
    </source>
</evidence>
<dbReference type="EMBL" id="AMRI01000028">
    <property type="protein sequence ID" value="EKE68761.1"/>
    <property type="molecule type" value="Genomic_DNA"/>
</dbReference>
<keyword evidence="7 10" id="KW-0143">Chaperone</keyword>
<name>K2IFH4_9GAMM</name>
<dbReference type="Pfam" id="PF00183">
    <property type="entry name" value="HSP90"/>
    <property type="match status" value="1"/>
</dbReference>
<dbReference type="GO" id="GO:0140662">
    <property type="term" value="F:ATP-dependent protein folding chaperone"/>
    <property type="evidence" value="ECO:0007669"/>
    <property type="project" value="InterPro"/>
</dbReference>
<dbReference type="InterPro" id="IPR020568">
    <property type="entry name" value="Ribosomal_Su5_D2-typ_SF"/>
</dbReference>
<dbReference type="SUPFAM" id="SSF55874">
    <property type="entry name" value="ATPase domain of HSP90 chaperone/DNA topoisomerase II/histidine kinase"/>
    <property type="match status" value="1"/>
</dbReference>
<evidence type="ECO:0000256" key="1">
    <source>
        <dbReference type="ARBA" id="ARBA00004496"/>
    </source>
</evidence>
<evidence type="ECO:0000256" key="7">
    <source>
        <dbReference type="ARBA" id="ARBA00023186"/>
    </source>
</evidence>
<comment type="subunit">
    <text evidence="10">Homodimer.</text>
</comment>
<feature type="binding site" evidence="11">
    <location>
        <begin position="99"/>
        <end position="100"/>
    </location>
    <ligand>
        <name>ATP</name>
        <dbReference type="ChEBI" id="CHEBI:30616"/>
    </ligand>
</feature>
<dbReference type="STRING" id="745411.B3C1_16405"/>
<feature type="binding site" evidence="11">
    <location>
        <position position="98"/>
    </location>
    <ligand>
        <name>ATP</name>
        <dbReference type="ChEBI" id="CHEBI:30616"/>
    </ligand>
</feature>
<dbReference type="NCBIfam" id="NF003555">
    <property type="entry name" value="PRK05218.1"/>
    <property type="match status" value="1"/>
</dbReference>
<feature type="binding site" evidence="11">
    <location>
        <position position="171"/>
    </location>
    <ligand>
        <name>ATP</name>
        <dbReference type="ChEBI" id="CHEBI:30616"/>
    </ligand>
</feature>
<comment type="caution">
    <text evidence="13">The sequence shown here is derived from an EMBL/GenBank/DDBJ whole genome shotgun (WGS) entry which is preliminary data.</text>
</comment>
<dbReference type="InterPro" id="IPR036890">
    <property type="entry name" value="HATPase_C_sf"/>
</dbReference>
<dbReference type="GO" id="GO:0005737">
    <property type="term" value="C:cytoplasm"/>
    <property type="evidence" value="ECO:0007669"/>
    <property type="project" value="UniProtKB-SubCell"/>
</dbReference>
<organism evidence="13 14">
    <name type="scientific">Gallaecimonas xiamenensis 3-C-1</name>
    <dbReference type="NCBI Taxonomy" id="745411"/>
    <lineage>
        <taxon>Bacteria</taxon>
        <taxon>Pseudomonadati</taxon>
        <taxon>Pseudomonadota</taxon>
        <taxon>Gammaproteobacteria</taxon>
        <taxon>Enterobacterales</taxon>
        <taxon>Gallaecimonadaceae</taxon>
        <taxon>Gallaecimonas</taxon>
    </lineage>
</organism>
<dbReference type="InterPro" id="IPR020575">
    <property type="entry name" value="Hsp90_N"/>
</dbReference>
<dbReference type="PATRIC" id="fig|745411.4.peg.3231"/>
<evidence type="ECO:0000256" key="8">
    <source>
        <dbReference type="ARBA" id="ARBA00058590"/>
    </source>
</evidence>
<evidence type="ECO:0000256" key="2">
    <source>
        <dbReference type="ARBA" id="ARBA00008239"/>
    </source>
</evidence>
<dbReference type="InterPro" id="IPR001404">
    <property type="entry name" value="Hsp90_fam"/>
</dbReference>
<evidence type="ECO:0000256" key="10">
    <source>
        <dbReference type="HAMAP-Rule" id="MF_00505"/>
    </source>
</evidence>
<comment type="subcellular location">
    <subcellularLocation>
        <location evidence="1 10">Cytoplasm</location>
    </subcellularLocation>
</comment>
<dbReference type="SUPFAM" id="SSF110942">
    <property type="entry name" value="HSP90 C-terminal domain"/>
    <property type="match status" value="1"/>
</dbReference>
<dbReference type="PROSITE" id="PS00298">
    <property type="entry name" value="HSP90"/>
    <property type="match status" value="1"/>
</dbReference>
<feature type="binding site" evidence="11">
    <location>
        <position position="84"/>
    </location>
    <ligand>
        <name>ATP</name>
        <dbReference type="ChEBI" id="CHEBI:30616"/>
    </ligand>
</feature>
<comment type="function">
    <text evidence="8 10">Molecular chaperone. Has ATPase activity.</text>
</comment>
<keyword evidence="14" id="KW-1185">Reference proteome</keyword>
<dbReference type="Gene3D" id="3.30.565.10">
    <property type="entry name" value="Histidine kinase-like ATPase, C-terminal domain"/>
    <property type="match status" value="1"/>
</dbReference>
<accession>K2IFH4</accession>
<keyword evidence="5 10" id="KW-0067">ATP-binding</keyword>
<dbReference type="Pfam" id="PF02518">
    <property type="entry name" value="HATPase_c"/>
    <property type="match status" value="1"/>
</dbReference>
<dbReference type="eggNOG" id="COG0326">
    <property type="taxonomic scope" value="Bacteria"/>
</dbReference>
<dbReference type="AlphaFoldDB" id="K2IFH4"/>
<evidence type="ECO:0000256" key="6">
    <source>
        <dbReference type="ARBA" id="ARBA00023016"/>
    </source>
</evidence>
<evidence type="ECO:0000256" key="3">
    <source>
        <dbReference type="ARBA" id="ARBA00022490"/>
    </source>
</evidence>
<evidence type="ECO:0000256" key="5">
    <source>
        <dbReference type="ARBA" id="ARBA00022840"/>
    </source>
</evidence>
<evidence type="ECO:0000256" key="9">
    <source>
        <dbReference type="ARBA" id="ARBA00070675"/>
    </source>
</evidence>
<dbReference type="SUPFAM" id="SSF54211">
    <property type="entry name" value="Ribosomal protein S5 domain 2-like"/>
    <property type="match status" value="1"/>
</dbReference>
<dbReference type="Gene3D" id="3.40.50.11260">
    <property type="match status" value="1"/>
</dbReference>
<protein>
    <recommendedName>
        <fullName evidence="9 10">Chaperone protein HtpG</fullName>
    </recommendedName>
    <alternativeName>
        <fullName evidence="10">Heat shock protein HtpG</fullName>
    </alternativeName>
    <alternativeName>
        <fullName evidence="10">High temperature protein G</fullName>
    </alternativeName>
</protein>
<dbReference type="FunFam" id="3.30.230.80:FF:000002">
    <property type="entry name" value="Molecular chaperone HtpG"/>
    <property type="match status" value="1"/>
</dbReference>
<feature type="binding site" evidence="11">
    <location>
        <position position="37"/>
    </location>
    <ligand>
        <name>ATP</name>
        <dbReference type="ChEBI" id="CHEBI:30616"/>
    </ligand>
</feature>
<dbReference type="InterPro" id="IPR019805">
    <property type="entry name" value="Heat_shock_protein_90_CS"/>
</dbReference>
<dbReference type="PRINTS" id="PR00775">
    <property type="entry name" value="HEATSHOCK90"/>
</dbReference>
<evidence type="ECO:0000256" key="4">
    <source>
        <dbReference type="ARBA" id="ARBA00022741"/>
    </source>
</evidence>
<feature type="region of interest" description="C" evidence="10">
    <location>
        <begin position="544"/>
        <end position="616"/>
    </location>
</feature>
<keyword evidence="3 10" id="KW-0963">Cytoplasm</keyword>
<feature type="binding site" evidence="11">
    <location>
        <position position="33"/>
    </location>
    <ligand>
        <name>ATP</name>
        <dbReference type="ChEBI" id="CHEBI:30616"/>
    </ligand>
</feature>
<dbReference type="InterPro" id="IPR003594">
    <property type="entry name" value="HATPase_dom"/>
</dbReference>
<dbReference type="GO" id="GO:0016887">
    <property type="term" value="F:ATP hydrolysis activity"/>
    <property type="evidence" value="ECO:0007669"/>
    <property type="project" value="InterPro"/>
</dbReference>
<sequence length="616" mass="69035">MTTQTHGFQTEVQQLLQLMIHSLYSNRDIFLRELISNAADAADKLRFKALENADLYEGDGDLKVRIKADKDKGTLTISDNGIGMTESEIVEHLGTIAKSGTKAFFQSLSGDAAKDSQLIGQFGVGFYSAFIVADTVEVHSRAAGAKEGVMWRSKGEGTFETGPSDKTSRGTDIVLFLKDDDKDFLESYKLEQVIHTYSDHIGVPVELYKEGKEEGEDGGFAPVNQGTALWTKSKSEVSDEEYVSFYQHLSHDFGEPLTWSHNKVEGKHEYTSLLYIPKNAPWDLYQRERQHGLKLYVKRVFIMDDAEVFLPQYLRFVKGLVDSADLPLNVSREILQDSKLTQSMKGAISKRILSMLEKLAKDKPEDYAGFWKNFGAVLKEGPAEDFANREAIAGLLRFNSTHHDDTEHLVSLDEYLERMPEGQDKIYYVVADSFNAARFSPHLEVLRKKGFEVLLLSERIDDWMMSHLTEYKGKPFASATRGELDIEATDEEKEAEKAIEGVLAKVKDSLGDKVSEVRFTHRLTDSPACVVTDEHGMSSQMAKLLASVGQAAPEVKYIFELNPEHPVVKSLDGREGENFEDAVALLFEQALLAERGSLEDPSGFVKRLNKLMLQGL</sequence>
<evidence type="ECO:0000313" key="13">
    <source>
        <dbReference type="EMBL" id="EKE68761.1"/>
    </source>
</evidence>
<comment type="similarity">
    <text evidence="2 10">Belongs to the heat shock protein 90 family.</text>
</comment>
<evidence type="ECO:0000259" key="12">
    <source>
        <dbReference type="SMART" id="SM00387"/>
    </source>
</evidence>
<feature type="domain" description="Histidine kinase/HSP90-like ATPase" evidence="12">
    <location>
        <begin position="26"/>
        <end position="181"/>
    </location>
</feature>
<dbReference type="GO" id="GO:0005524">
    <property type="term" value="F:ATP binding"/>
    <property type="evidence" value="ECO:0007669"/>
    <property type="project" value="UniProtKB-UniRule"/>
</dbReference>
<feature type="region of interest" description="A; substrate-binding" evidence="10">
    <location>
        <begin position="1"/>
        <end position="332"/>
    </location>
</feature>
<comment type="caution">
    <text evidence="10">Lacks conserved residue(s) required for the propagation of feature annotation.</text>
</comment>
<evidence type="ECO:0000313" key="14">
    <source>
        <dbReference type="Proteomes" id="UP000006755"/>
    </source>
</evidence>
<dbReference type="RefSeq" id="WP_008486202.1">
    <property type="nucleotide sequence ID" value="NZ_AMRI01000028.1"/>
</dbReference>
<dbReference type="CDD" id="cd16927">
    <property type="entry name" value="HATPase_Hsp90-like"/>
    <property type="match status" value="1"/>
</dbReference>
<feature type="binding site" evidence="11">
    <location>
        <position position="79"/>
    </location>
    <ligand>
        <name>ATP</name>
        <dbReference type="ChEBI" id="CHEBI:30616"/>
    </ligand>
</feature>
<dbReference type="PIRSF" id="PIRSF002583">
    <property type="entry name" value="Hsp90"/>
    <property type="match status" value="1"/>
</dbReference>
<dbReference type="InterPro" id="IPR037196">
    <property type="entry name" value="HSP90_C"/>
</dbReference>
<dbReference type="PANTHER" id="PTHR11528">
    <property type="entry name" value="HEAT SHOCK PROTEIN 90 FAMILY MEMBER"/>
    <property type="match status" value="1"/>
</dbReference>
<dbReference type="Proteomes" id="UP000006755">
    <property type="component" value="Unassembled WGS sequence"/>
</dbReference>
<dbReference type="OrthoDB" id="9802640at2"/>
<dbReference type="HAMAP" id="MF_00505">
    <property type="entry name" value="HSP90"/>
    <property type="match status" value="1"/>
</dbReference>
<reference evidence="13 14" key="1">
    <citation type="journal article" date="2012" name="J. Bacteriol.">
        <title>Genome Sequence of Gallaecimonas xiamenensis Type Strain 3-C-1.</title>
        <authorList>
            <person name="Lai Q."/>
            <person name="Wang L."/>
            <person name="Wang W."/>
            <person name="Shao Z."/>
        </authorList>
    </citation>
    <scope>NUCLEOTIDE SEQUENCE [LARGE SCALE GENOMIC DNA]</scope>
    <source>
        <strain evidence="13 14">3-C-1</strain>
    </source>
</reference>
<feature type="binding site" evidence="11">
    <location>
        <begin position="121"/>
        <end position="126"/>
    </location>
    <ligand>
        <name>ATP</name>
        <dbReference type="ChEBI" id="CHEBI:30616"/>
    </ligand>
</feature>
<dbReference type="SMART" id="SM00387">
    <property type="entry name" value="HATPase_c"/>
    <property type="match status" value="1"/>
</dbReference>
<keyword evidence="6 10" id="KW-0346">Stress response</keyword>
<dbReference type="Gene3D" id="3.30.230.80">
    <property type="match status" value="1"/>
</dbReference>
<dbReference type="GO" id="GO:0051082">
    <property type="term" value="F:unfolded protein binding"/>
    <property type="evidence" value="ECO:0007669"/>
    <property type="project" value="UniProtKB-UniRule"/>
</dbReference>
<dbReference type="FunFam" id="3.30.565.10:FF:000009">
    <property type="entry name" value="Molecular chaperone HtpG"/>
    <property type="match status" value="1"/>
</dbReference>